<keyword evidence="3" id="KW-0805">Transcription regulation</keyword>
<dbReference type="GO" id="GO:0003677">
    <property type="term" value="F:DNA binding"/>
    <property type="evidence" value="ECO:0007669"/>
    <property type="project" value="UniProtKB-KW"/>
</dbReference>
<dbReference type="Proteomes" id="UP000242877">
    <property type="component" value="Unassembled WGS sequence"/>
</dbReference>
<dbReference type="Pfam" id="PF00172">
    <property type="entry name" value="Zn_clus"/>
    <property type="match status" value="1"/>
</dbReference>
<proteinExistence type="predicted"/>
<sequence>MTSSHGAQPSFASLDTSASTTPSPTGPVALSPEQSIIAAEPEPHHDGPEGIPSGRGGQPPATAGRRKSADRVGEPARIRRRNRMITSCLECRRRKLKCDRSHPCSNCAKASRECLFLAPALDPTSRMKLTELKDKMGTLERTLEWDMVGRARAGEEFHPDVDTHKYGSLWGTQDEAYFPVPDDEKNLQPNPLAVPDVGYDDENDDDEAYDLGFKLGKLRITDRLGGFVRPRITDELTAVLSDLSFKEEGFSQIVQPPSKPPRLESISPEEKAIYFSPSSTFTAPRSEIIMGPQRPYSVRDYLPSQVVCDLLFRHYMEAVHFAAKIVHRPTFEKQYRDFCSMVCQEMHRILYIDRLRIDKKQISLLAVLSNIESFKKAMEIKYGSLVDVPNPTNLQRVARLTMSLLILRCYVIVLHRYHTSPSTPDRLRQLNLVCGAEQLEQAIELETDPTLKPWHWLSSAINLNHISLLLLADVYIHPMRKEADRLFRSFDYIFEVPPNLREPSVDGPADVTRHDLVSLRNAKARHILQQFRDRFTLYLQARKLKVPNQVSSKPLPRPAYDDGEDLDDPNMPSNSLLAKIKEEYTRKGKPNAPTRARAVTTSAAPYPSITAARATAMPPSGARRVSLIQQPALENKPRPDDSKVNDYFASQTTGPQMSMTSQPPIAVEMNMLSLSTPSTEVAPSYPPYNSAVQPPRGTYGPPYATPQSRPQGSSGNSSVSSPEHFNAGQGLWFLPGVTQAGAGVASTVHTPGGFAHDMLLGLNNNNNGSNGENNRQVPVQGRPHDLPMSDIDWSEWDKLFPPDVNNGDINLPLLTTEATTSSQYNNDPAVMFGTTTEYPQYNYPYMQPNMQQQQGQS</sequence>
<feature type="domain" description="Zn(2)-C6 fungal-type" evidence="10">
    <location>
        <begin position="87"/>
        <end position="116"/>
    </location>
</feature>
<evidence type="ECO:0000256" key="1">
    <source>
        <dbReference type="ARBA" id="ARBA00004123"/>
    </source>
</evidence>
<evidence type="ECO:0000256" key="5">
    <source>
        <dbReference type="ARBA" id="ARBA00023163"/>
    </source>
</evidence>
<dbReference type="VEuPathDB" id="FungiDB:AAP_03183"/>
<evidence type="ECO:0000256" key="6">
    <source>
        <dbReference type="ARBA" id="ARBA00023242"/>
    </source>
</evidence>
<keyword evidence="6" id="KW-0539">Nucleus</keyword>
<dbReference type="PROSITE" id="PS50048">
    <property type="entry name" value="ZN2_CY6_FUNGAL_2"/>
    <property type="match status" value="1"/>
</dbReference>
<comment type="function">
    <text evidence="8">Transcription factor that specifically regulates the neosartoricin B biosynthesis gene cluster.</text>
</comment>
<organism evidence="11 12">
    <name type="scientific">Ascosphaera apis ARSEF 7405</name>
    <dbReference type="NCBI Taxonomy" id="392613"/>
    <lineage>
        <taxon>Eukaryota</taxon>
        <taxon>Fungi</taxon>
        <taxon>Dikarya</taxon>
        <taxon>Ascomycota</taxon>
        <taxon>Pezizomycotina</taxon>
        <taxon>Eurotiomycetes</taxon>
        <taxon>Eurotiomycetidae</taxon>
        <taxon>Onygenales</taxon>
        <taxon>Ascosphaeraceae</taxon>
        <taxon>Ascosphaera</taxon>
    </lineage>
</organism>
<dbReference type="SMART" id="SM00066">
    <property type="entry name" value="GAL4"/>
    <property type="match status" value="1"/>
</dbReference>
<dbReference type="EMBL" id="AZGZ01000012">
    <property type="protein sequence ID" value="KZZ91964.1"/>
    <property type="molecule type" value="Genomic_DNA"/>
</dbReference>
<dbReference type="PANTHER" id="PTHR31001">
    <property type="entry name" value="UNCHARACTERIZED TRANSCRIPTIONAL REGULATORY PROTEIN"/>
    <property type="match status" value="1"/>
</dbReference>
<evidence type="ECO:0000313" key="11">
    <source>
        <dbReference type="EMBL" id="KZZ91964.1"/>
    </source>
</evidence>
<keyword evidence="5" id="KW-0804">Transcription</keyword>
<dbReference type="PANTHER" id="PTHR31001:SF40">
    <property type="entry name" value="ZN(II)2CYS6 TRANSCRIPTION FACTOR (EUROFUNG)"/>
    <property type="match status" value="1"/>
</dbReference>
<keyword evidence="4" id="KW-0238">DNA-binding</keyword>
<evidence type="ECO:0000313" key="12">
    <source>
        <dbReference type="Proteomes" id="UP000242877"/>
    </source>
</evidence>
<evidence type="ECO:0000256" key="9">
    <source>
        <dbReference type="SAM" id="MobiDB-lite"/>
    </source>
</evidence>
<protein>
    <recommendedName>
        <fullName evidence="2">C6 finger domain transcription factor nscR</fullName>
    </recommendedName>
    <alternativeName>
        <fullName evidence="7">Neosartiricin B biosynthesis protein R</fullName>
    </alternativeName>
</protein>
<feature type="region of interest" description="Disordered" evidence="9">
    <location>
        <begin position="677"/>
        <end position="724"/>
    </location>
</feature>
<accession>A0A167YZM1</accession>
<reference evidence="11 12" key="1">
    <citation type="journal article" date="2016" name="Genome Biol. Evol.">
        <title>Divergent and convergent evolution of fungal pathogenicity.</title>
        <authorList>
            <person name="Shang Y."/>
            <person name="Xiao G."/>
            <person name="Zheng P."/>
            <person name="Cen K."/>
            <person name="Zhan S."/>
            <person name="Wang C."/>
        </authorList>
    </citation>
    <scope>NUCLEOTIDE SEQUENCE [LARGE SCALE GENOMIC DNA]</scope>
    <source>
        <strain evidence="11 12">ARSEF 7405</strain>
    </source>
</reference>
<dbReference type="PROSITE" id="PS00463">
    <property type="entry name" value="ZN2_CY6_FUNGAL_1"/>
    <property type="match status" value="1"/>
</dbReference>
<feature type="compositionally biased region" description="Low complexity" evidence="9">
    <location>
        <begin position="706"/>
        <end position="722"/>
    </location>
</feature>
<dbReference type="GO" id="GO:0008270">
    <property type="term" value="F:zinc ion binding"/>
    <property type="evidence" value="ECO:0007669"/>
    <property type="project" value="InterPro"/>
</dbReference>
<evidence type="ECO:0000256" key="4">
    <source>
        <dbReference type="ARBA" id="ARBA00023125"/>
    </source>
</evidence>
<evidence type="ECO:0000256" key="2">
    <source>
        <dbReference type="ARBA" id="ARBA00018346"/>
    </source>
</evidence>
<evidence type="ECO:0000256" key="7">
    <source>
        <dbReference type="ARBA" id="ARBA00031692"/>
    </source>
</evidence>
<evidence type="ECO:0000259" key="10">
    <source>
        <dbReference type="PROSITE" id="PS50048"/>
    </source>
</evidence>
<name>A0A167YZM1_9EURO</name>
<dbReference type="SUPFAM" id="SSF57701">
    <property type="entry name" value="Zn2/Cys6 DNA-binding domain"/>
    <property type="match status" value="1"/>
</dbReference>
<dbReference type="InterPro" id="IPR001138">
    <property type="entry name" value="Zn2Cys6_DnaBD"/>
</dbReference>
<dbReference type="AlphaFoldDB" id="A0A167YZM1"/>
<keyword evidence="12" id="KW-1185">Reference proteome</keyword>
<dbReference type="CDD" id="cd12148">
    <property type="entry name" value="fungal_TF_MHR"/>
    <property type="match status" value="1"/>
</dbReference>
<feature type="compositionally biased region" description="Polar residues" evidence="9">
    <location>
        <begin position="1"/>
        <end position="11"/>
    </location>
</feature>
<dbReference type="InterPro" id="IPR036864">
    <property type="entry name" value="Zn2-C6_fun-type_DNA-bd_sf"/>
</dbReference>
<evidence type="ECO:0000256" key="8">
    <source>
        <dbReference type="ARBA" id="ARBA00045154"/>
    </source>
</evidence>
<feature type="compositionally biased region" description="Basic and acidic residues" evidence="9">
    <location>
        <begin position="67"/>
        <end position="77"/>
    </location>
</feature>
<comment type="caution">
    <text evidence="11">The sequence shown here is derived from an EMBL/GenBank/DDBJ whole genome shotgun (WGS) entry which is preliminary data.</text>
</comment>
<feature type="region of interest" description="Disordered" evidence="9">
    <location>
        <begin position="549"/>
        <end position="571"/>
    </location>
</feature>
<comment type="subcellular location">
    <subcellularLocation>
        <location evidence="1">Nucleus</location>
    </subcellularLocation>
</comment>
<dbReference type="OrthoDB" id="424974at2759"/>
<dbReference type="InterPro" id="IPR050613">
    <property type="entry name" value="Sec_Metabolite_Reg"/>
</dbReference>
<gene>
    <name evidence="11" type="ORF">AAP_03183</name>
</gene>
<evidence type="ECO:0000256" key="3">
    <source>
        <dbReference type="ARBA" id="ARBA00023015"/>
    </source>
</evidence>
<feature type="region of interest" description="Disordered" evidence="9">
    <location>
        <begin position="1"/>
        <end position="78"/>
    </location>
</feature>
<dbReference type="GO" id="GO:0005634">
    <property type="term" value="C:nucleus"/>
    <property type="evidence" value="ECO:0007669"/>
    <property type="project" value="UniProtKB-SubCell"/>
</dbReference>
<dbReference type="CDD" id="cd00067">
    <property type="entry name" value="GAL4"/>
    <property type="match status" value="1"/>
</dbReference>
<feature type="compositionally biased region" description="Low complexity" evidence="9">
    <location>
        <begin position="12"/>
        <end position="29"/>
    </location>
</feature>
<dbReference type="Gene3D" id="4.10.240.10">
    <property type="entry name" value="Zn(2)-C6 fungal-type DNA-binding domain"/>
    <property type="match status" value="1"/>
</dbReference>
<dbReference type="GO" id="GO:0000981">
    <property type="term" value="F:DNA-binding transcription factor activity, RNA polymerase II-specific"/>
    <property type="evidence" value="ECO:0007669"/>
    <property type="project" value="InterPro"/>
</dbReference>